<gene>
    <name evidence="4" type="ORF">FHG66_14045</name>
</gene>
<evidence type="ECO:0000259" key="2">
    <source>
        <dbReference type="Pfam" id="PF14231"/>
    </source>
</evidence>
<sequence>MNPETRPRPGPERRAHAHEIGASMTDTEPSWLTDWLAEPLGTDAALARFDGLPGIGPGHLIGLWQGRTLPTGHPFDSLLEGLGWYGKSIEDSDRVHPLLFRRSSGRIVALNPALMPTAVALHRPGFARSLPVRLAFAALEPVLRARRHGATLGLRDFRGRQGTALIYHEQPITDHLRLAGPDRLVGLMERNGMANPFFFHLARVGPPWNG</sequence>
<feature type="domain" description="GXWXG" evidence="2">
    <location>
        <begin position="48"/>
        <end position="105"/>
    </location>
</feature>
<keyword evidence="5" id="KW-1185">Reference proteome</keyword>
<feature type="compositionally biased region" description="Basic and acidic residues" evidence="1">
    <location>
        <begin position="1"/>
        <end position="19"/>
    </location>
</feature>
<protein>
    <submittedName>
        <fullName evidence="4">DUF4334 domain-containing protein</fullName>
    </submittedName>
</protein>
<evidence type="ECO:0000313" key="4">
    <source>
        <dbReference type="EMBL" id="TNC48470.1"/>
    </source>
</evidence>
<dbReference type="Pfam" id="PF14232">
    <property type="entry name" value="DUF4334"/>
    <property type="match status" value="1"/>
</dbReference>
<dbReference type="InterPro" id="IPR025951">
    <property type="entry name" value="GXWXG_dom"/>
</dbReference>
<accession>A0A5C4MU54</accession>
<evidence type="ECO:0000259" key="3">
    <source>
        <dbReference type="Pfam" id="PF14232"/>
    </source>
</evidence>
<feature type="region of interest" description="Disordered" evidence="1">
    <location>
        <begin position="1"/>
        <end position="23"/>
    </location>
</feature>
<dbReference type="InterPro" id="IPR025568">
    <property type="entry name" value="DUF4334"/>
</dbReference>
<feature type="domain" description="DUF4334" evidence="3">
    <location>
        <begin position="150"/>
        <end position="203"/>
    </location>
</feature>
<dbReference type="EMBL" id="VDFU01000017">
    <property type="protein sequence ID" value="TNC48470.1"/>
    <property type="molecule type" value="Genomic_DNA"/>
</dbReference>
<name>A0A5C4MU54_9RHOB</name>
<dbReference type="OrthoDB" id="8905397at2"/>
<reference evidence="4 5" key="1">
    <citation type="submission" date="2019-06" db="EMBL/GenBank/DDBJ databases">
        <title>YIM 131921 draft genome.</title>
        <authorList>
            <person name="Jiang L."/>
        </authorList>
    </citation>
    <scope>NUCLEOTIDE SEQUENCE [LARGE SCALE GENOMIC DNA]</scope>
    <source>
        <strain evidence="4 5">YIM 131921</strain>
    </source>
</reference>
<comment type="caution">
    <text evidence="4">The sequence shown here is derived from an EMBL/GenBank/DDBJ whole genome shotgun (WGS) entry which is preliminary data.</text>
</comment>
<proteinExistence type="predicted"/>
<dbReference type="Pfam" id="PF14231">
    <property type="entry name" value="GXWXG"/>
    <property type="match status" value="1"/>
</dbReference>
<dbReference type="AlphaFoldDB" id="A0A5C4MU54"/>
<dbReference type="Proteomes" id="UP000305887">
    <property type="component" value="Unassembled WGS sequence"/>
</dbReference>
<dbReference type="Gene3D" id="2.40.128.580">
    <property type="entry name" value="GXWXG domain"/>
    <property type="match status" value="1"/>
</dbReference>
<organism evidence="4 5">
    <name type="scientific">Rubellimicrobium rubrum</name>
    <dbReference type="NCBI Taxonomy" id="2585369"/>
    <lineage>
        <taxon>Bacteria</taxon>
        <taxon>Pseudomonadati</taxon>
        <taxon>Pseudomonadota</taxon>
        <taxon>Alphaproteobacteria</taxon>
        <taxon>Rhodobacterales</taxon>
        <taxon>Roseobacteraceae</taxon>
        <taxon>Rubellimicrobium</taxon>
    </lineage>
</organism>
<evidence type="ECO:0000313" key="5">
    <source>
        <dbReference type="Proteomes" id="UP000305887"/>
    </source>
</evidence>
<evidence type="ECO:0000256" key="1">
    <source>
        <dbReference type="SAM" id="MobiDB-lite"/>
    </source>
</evidence>